<dbReference type="AlphaFoldDB" id="A0A2A9N8Z5"/>
<reference evidence="1 2" key="1">
    <citation type="submission" date="2014-02" db="EMBL/GenBank/DDBJ databases">
        <title>Transposable element dynamics among asymbiotic and ectomycorrhizal Amanita fungi.</title>
        <authorList>
            <consortium name="DOE Joint Genome Institute"/>
            <person name="Hess J."/>
            <person name="Skrede I."/>
            <person name="Wolfe B."/>
            <person name="LaButti K."/>
            <person name="Ohm R.A."/>
            <person name="Grigoriev I.V."/>
            <person name="Pringle A."/>
        </authorList>
    </citation>
    <scope>NUCLEOTIDE SEQUENCE [LARGE SCALE GENOMIC DNA]</scope>
    <source>
        <strain evidence="1 2">SKay4041</strain>
    </source>
</reference>
<name>A0A2A9N8Z5_9AGAR</name>
<dbReference type="Pfam" id="PF14223">
    <property type="entry name" value="Retrotran_gag_2"/>
    <property type="match status" value="1"/>
</dbReference>
<keyword evidence="2" id="KW-1185">Reference proteome</keyword>
<protein>
    <submittedName>
        <fullName evidence="1">Uncharacterized protein</fullName>
    </submittedName>
</protein>
<gene>
    <name evidence="1" type="ORF">AMATHDRAFT_11398</name>
</gene>
<accession>A0A2A9N8Z5</accession>
<organism evidence="1 2">
    <name type="scientific">Amanita thiersii Skay4041</name>
    <dbReference type="NCBI Taxonomy" id="703135"/>
    <lineage>
        <taxon>Eukaryota</taxon>
        <taxon>Fungi</taxon>
        <taxon>Dikarya</taxon>
        <taxon>Basidiomycota</taxon>
        <taxon>Agaricomycotina</taxon>
        <taxon>Agaricomycetes</taxon>
        <taxon>Agaricomycetidae</taxon>
        <taxon>Agaricales</taxon>
        <taxon>Pluteineae</taxon>
        <taxon>Amanitaceae</taxon>
        <taxon>Amanita</taxon>
    </lineage>
</organism>
<dbReference type="Proteomes" id="UP000242287">
    <property type="component" value="Unassembled WGS sequence"/>
</dbReference>
<dbReference type="EMBL" id="KZ303243">
    <property type="protein sequence ID" value="PFH44601.1"/>
    <property type="molecule type" value="Genomic_DNA"/>
</dbReference>
<evidence type="ECO:0000313" key="2">
    <source>
        <dbReference type="Proteomes" id="UP000242287"/>
    </source>
</evidence>
<evidence type="ECO:0000313" key="1">
    <source>
        <dbReference type="EMBL" id="PFH44601.1"/>
    </source>
</evidence>
<sequence>MSSVICEHIILTITTDGPAPKAKGYNDWKKINIQVLALLKMTVIIKLHYLIGYNAKTSWNNIKTQFDTPGILAIFNNFRACSHFRMNPNSLMKDLGELTTMFNHLAAYGEPVSNAFQAIMVIAAFPAGWDNLASMILATHTKCKGCLSQCSGSKPRTKYRTLKGSSNGEVTTA</sequence>
<proteinExistence type="predicted"/>
<dbReference type="STRING" id="703135.A0A2A9N8Z5"/>